<organism evidence="2 3">
    <name type="scientific">Cylindrodendrum hubeiense</name>
    <dbReference type="NCBI Taxonomy" id="595255"/>
    <lineage>
        <taxon>Eukaryota</taxon>
        <taxon>Fungi</taxon>
        <taxon>Dikarya</taxon>
        <taxon>Ascomycota</taxon>
        <taxon>Pezizomycotina</taxon>
        <taxon>Sordariomycetes</taxon>
        <taxon>Hypocreomycetidae</taxon>
        <taxon>Hypocreales</taxon>
        <taxon>Nectriaceae</taxon>
        <taxon>Cylindrodendrum</taxon>
    </lineage>
</organism>
<feature type="region of interest" description="Disordered" evidence="1">
    <location>
        <begin position="18"/>
        <end position="101"/>
    </location>
</feature>
<comment type="caution">
    <text evidence="2">The sequence shown here is derived from an EMBL/GenBank/DDBJ whole genome shotgun (WGS) entry which is preliminary data.</text>
</comment>
<protein>
    <submittedName>
        <fullName evidence="2">Uncharacterized protein</fullName>
    </submittedName>
</protein>
<accession>A0A9P5GXB0</accession>
<sequence length="101" mass="11439">MFFTIFCCTWSDRIPDIRYDDDTDTATTEPYSTYSWSSRGPSSRSNFRHAGQANFPPPRLSPVRFQRAGALSPQARPLPTREAEHGRMVNGVRDRDVSEAA</sequence>
<evidence type="ECO:0000313" key="2">
    <source>
        <dbReference type="EMBL" id="KAF7542480.1"/>
    </source>
</evidence>
<dbReference type="EMBL" id="JAANBB010000441">
    <property type="protein sequence ID" value="KAF7542480.1"/>
    <property type="molecule type" value="Genomic_DNA"/>
</dbReference>
<keyword evidence="3" id="KW-1185">Reference proteome</keyword>
<feature type="compositionally biased region" description="Low complexity" evidence="1">
    <location>
        <begin position="32"/>
        <end position="45"/>
    </location>
</feature>
<gene>
    <name evidence="2" type="ORF">G7Z17_g11528</name>
</gene>
<evidence type="ECO:0000256" key="1">
    <source>
        <dbReference type="SAM" id="MobiDB-lite"/>
    </source>
</evidence>
<name>A0A9P5GXB0_9HYPO</name>
<proteinExistence type="predicted"/>
<evidence type="ECO:0000313" key="3">
    <source>
        <dbReference type="Proteomes" id="UP000722485"/>
    </source>
</evidence>
<feature type="compositionally biased region" description="Basic and acidic residues" evidence="1">
    <location>
        <begin position="79"/>
        <end position="101"/>
    </location>
</feature>
<reference evidence="2" key="1">
    <citation type="submission" date="2020-03" db="EMBL/GenBank/DDBJ databases">
        <title>Draft Genome Sequence of Cylindrodendrum hubeiense.</title>
        <authorList>
            <person name="Buettner E."/>
            <person name="Kellner H."/>
        </authorList>
    </citation>
    <scope>NUCLEOTIDE SEQUENCE</scope>
    <source>
        <strain evidence="2">IHI 201604</strain>
    </source>
</reference>
<dbReference type="AlphaFoldDB" id="A0A9P5GXB0"/>
<dbReference type="Proteomes" id="UP000722485">
    <property type="component" value="Unassembled WGS sequence"/>
</dbReference>